<dbReference type="Pfam" id="PF21323">
    <property type="entry name" value="KDM5_C-hel"/>
    <property type="match status" value="1"/>
</dbReference>
<dbReference type="GO" id="GO:0000785">
    <property type="term" value="C:chromatin"/>
    <property type="evidence" value="ECO:0007669"/>
    <property type="project" value="TreeGrafter"/>
</dbReference>
<dbReference type="GO" id="GO:0046872">
    <property type="term" value="F:metal ion binding"/>
    <property type="evidence" value="ECO:0007669"/>
    <property type="project" value="UniProtKB-KW"/>
</dbReference>
<dbReference type="SUPFAM" id="SSF51197">
    <property type="entry name" value="Clavaminate synthase-like"/>
    <property type="match status" value="1"/>
</dbReference>
<dbReference type="InterPro" id="IPR013083">
    <property type="entry name" value="Znf_RING/FYVE/PHD"/>
</dbReference>
<name>A0A7R8CM99_LEPSM</name>
<keyword evidence="1" id="KW-0479">Metal-binding</keyword>
<dbReference type="PROSITE" id="PS51184">
    <property type="entry name" value="JMJC"/>
    <property type="match status" value="1"/>
</dbReference>
<evidence type="ECO:0000313" key="6">
    <source>
        <dbReference type="Proteomes" id="UP000675881"/>
    </source>
</evidence>
<dbReference type="InterPro" id="IPR048615">
    <property type="entry name" value="KDM5_C-hel"/>
</dbReference>
<dbReference type="Gene3D" id="2.60.120.650">
    <property type="entry name" value="Cupin"/>
    <property type="match status" value="1"/>
</dbReference>
<dbReference type="Pfam" id="PF02373">
    <property type="entry name" value="JmjC"/>
    <property type="match status" value="1"/>
</dbReference>
<dbReference type="Pfam" id="PF08429">
    <property type="entry name" value="PLU-1"/>
    <property type="match status" value="1"/>
</dbReference>
<feature type="region of interest" description="Disordered" evidence="4">
    <location>
        <begin position="833"/>
        <end position="868"/>
    </location>
</feature>
<feature type="compositionally biased region" description="Basic and acidic residues" evidence="4">
    <location>
        <begin position="833"/>
        <end position="845"/>
    </location>
</feature>
<keyword evidence="3" id="KW-0175">Coiled coil</keyword>
<keyword evidence="2" id="KW-0408">Iron</keyword>
<dbReference type="PANTHER" id="PTHR10694:SF33">
    <property type="entry name" value="LYSINE-SPECIFIC DEMETHYLASE 5"/>
    <property type="match status" value="1"/>
</dbReference>
<dbReference type="GO" id="GO:0005634">
    <property type="term" value="C:nucleus"/>
    <property type="evidence" value="ECO:0007669"/>
    <property type="project" value="TreeGrafter"/>
</dbReference>
<organism evidence="5 6">
    <name type="scientific">Lepeophtheirus salmonis</name>
    <name type="common">Salmon louse</name>
    <name type="synonym">Caligus salmonis</name>
    <dbReference type="NCBI Taxonomy" id="72036"/>
    <lineage>
        <taxon>Eukaryota</taxon>
        <taxon>Metazoa</taxon>
        <taxon>Ecdysozoa</taxon>
        <taxon>Arthropoda</taxon>
        <taxon>Crustacea</taxon>
        <taxon>Multicrustacea</taxon>
        <taxon>Hexanauplia</taxon>
        <taxon>Copepoda</taxon>
        <taxon>Siphonostomatoida</taxon>
        <taxon>Caligidae</taxon>
        <taxon>Lepeophtheirus</taxon>
    </lineage>
</organism>
<dbReference type="InterPro" id="IPR013637">
    <property type="entry name" value="Lys_sp_deMease-like_dom"/>
</dbReference>
<dbReference type="SMART" id="SM00558">
    <property type="entry name" value="JmjC"/>
    <property type="match status" value="1"/>
</dbReference>
<dbReference type="Gene3D" id="3.30.40.10">
    <property type="entry name" value="Zinc/RING finger domain, C3HC4 (zinc finger)"/>
    <property type="match status" value="1"/>
</dbReference>
<dbReference type="EMBL" id="HG994593">
    <property type="protein sequence ID" value="CAF2835840.1"/>
    <property type="molecule type" value="Genomic_DNA"/>
</dbReference>
<keyword evidence="6" id="KW-1185">Reference proteome</keyword>
<evidence type="ECO:0000256" key="3">
    <source>
        <dbReference type="SAM" id="Coils"/>
    </source>
</evidence>
<evidence type="ECO:0000256" key="1">
    <source>
        <dbReference type="ARBA" id="ARBA00022723"/>
    </source>
</evidence>
<dbReference type="Proteomes" id="UP000675881">
    <property type="component" value="Chromosome 14"/>
</dbReference>
<feature type="coiled-coil region" evidence="3">
    <location>
        <begin position="343"/>
        <end position="370"/>
    </location>
</feature>
<dbReference type="GO" id="GO:0034647">
    <property type="term" value="F:histone H3K4me/H3K4me2/H3K4me3 demethylase activity"/>
    <property type="evidence" value="ECO:0007669"/>
    <property type="project" value="UniProtKB-EC"/>
</dbReference>
<dbReference type="EC" id="1.14.11.67" evidence="5"/>
<feature type="compositionally biased region" description="Acidic residues" evidence="4">
    <location>
        <begin position="846"/>
        <end position="861"/>
    </location>
</feature>
<evidence type="ECO:0000256" key="4">
    <source>
        <dbReference type="SAM" id="MobiDB-lite"/>
    </source>
</evidence>
<gene>
    <name evidence="5" type="ORF">LSAA_5689</name>
</gene>
<evidence type="ECO:0000256" key="2">
    <source>
        <dbReference type="ARBA" id="ARBA00023004"/>
    </source>
</evidence>
<reference evidence="5" key="1">
    <citation type="submission" date="2021-02" db="EMBL/GenBank/DDBJ databases">
        <authorList>
            <person name="Bekaert M."/>
        </authorList>
    </citation>
    <scope>NUCLEOTIDE SEQUENCE</scope>
    <source>
        <strain evidence="5">IoA-00</strain>
    </source>
</reference>
<accession>A0A7R8CM99</accession>
<dbReference type="InterPro" id="IPR003347">
    <property type="entry name" value="JmjC_dom"/>
</dbReference>
<sequence>MPPLSEIPKGEWRCPKCVSAEVSKPMEAFGFEQAQKQYTLQSFGENGRSVQKEYWRILENIDEDVMVEYGADLHTMDHGSGFPTVSSKNLSKEDEVYAKSDWNLNKLPVVPNSILKYMDMDISGMKVPWLYVGMCFSTFCWHTEDHWTPSINYLHWGEPKIWYGIPGTFAEKSRDMTTVNPNILQARGIPIYRAEQHAGEFIITFPRSYHAGFNTGYNLAEAVNFAPPDWLSLGRKCVEHYSLMGRFCVFSHDELLCKMSTTANKLTLPVAAAAYKDMEAGVTEAEREAFELLPDDERQCAILMECEPDKLILRYRYTLDELAILLKGLKERAESYDSWVVKVKNALEAKQEDRLEFEELKNILDEALENKYPESELLEALNTHIDAKYRLTIDELELFARQLATLPAIVNGTNQKEEKTKRNPKKWMKDEIKDDEDIVSSEEIQTLLDRGLSFDVDLPELSVLKARLKETEWLEEVKEILEETEEESFNVGSNIEMLKRLLETGNELPPQPSIEKALGDLAGMLKNRLNFWEEKGKAAMNAKPRLSLEEIEAIVKEGDEIGAQVLKEPDNYPYLDCLELLVAKGRPLPVRLDFLSTLETQVASARAWREHILAPRYDHISVEGVGSVCNKKKKRTNINPTSNTTNGLFGEDGTCSILHPIYNNLSPKRLIRCSDHTPKAESPGKVLLECELCLDNFHPSLASGINGVKKENDPKSLKEVKKLTVRLPEGEALQCLTERAMSWQDRARTALANPEVANALSLLSEGPDDPIPNIELSSKSFNSLESLMIEGDLLEVSLDETQHIWRILQSLEPRRSKNLPDLDDLETELENAREAKWKKDKIKSESDDENDHDDEEEEEEDCSAKPRCLKPTGKEVHWVQCDGCEKWFSFTLHRP</sequence>
<dbReference type="GO" id="GO:0006355">
    <property type="term" value="P:regulation of DNA-templated transcription"/>
    <property type="evidence" value="ECO:0007669"/>
    <property type="project" value="TreeGrafter"/>
</dbReference>
<evidence type="ECO:0000313" key="5">
    <source>
        <dbReference type="EMBL" id="CAF2835840.1"/>
    </source>
</evidence>
<proteinExistence type="predicted"/>
<dbReference type="AlphaFoldDB" id="A0A7R8CM99"/>
<dbReference type="PANTHER" id="PTHR10694">
    <property type="entry name" value="LYSINE-SPECIFIC DEMETHYLASE"/>
    <property type="match status" value="1"/>
</dbReference>
<protein>
    <submittedName>
        <fullName evidence="5">KDM5</fullName>
        <ecNumber evidence="5">1.14.11.67</ecNumber>
    </submittedName>
</protein>
<keyword evidence="5" id="KW-0560">Oxidoreductase</keyword>
<dbReference type="OrthoDB" id="1678912at2759"/>